<gene>
    <name evidence="2" type="ORF">ABI_15930</name>
</gene>
<name>F4QJH0_9CAUL</name>
<reference evidence="3" key="1">
    <citation type="submission" date="2011-03" db="EMBL/GenBank/DDBJ databases">
        <title>Draft genome sequence of Brevundimonas diminuta.</title>
        <authorList>
            <person name="Brown P.J.B."/>
            <person name="Buechlein A."/>
            <person name="Hemmerich C."/>
            <person name="Brun Y.V."/>
        </authorList>
    </citation>
    <scope>NUCLEOTIDE SEQUENCE [LARGE SCALE GENOMIC DNA]</scope>
    <source>
        <strain evidence="3">C19</strain>
    </source>
</reference>
<dbReference type="STRING" id="715226.ABI_15930"/>
<protein>
    <submittedName>
        <fullName evidence="2">Membrane protein</fullName>
    </submittedName>
</protein>
<dbReference type="OrthoDB" id="5801787at2"/>
<proteinExistence type="predicted"/>
<keyword evidence="1" id="KW-0812">Transmembrane</keyword>
<keyword evidence="1" id="KW-1133">Transmembrane helix</keyword>
<feature type="transmembrane region" description="Helical" evidence="1">
    <location>
        <begin position="12"/>
        <end position="37"/>
    </location>
</feature>
<feature type="transmembrane region" description="Helical" evidence="1">
    <location>
        <begin position="112"/>
        <end position="136"/>
    </location>
</feature>
<keyword evidence="3" id="KW-1185">Reference proteome</keyword>
<feature type="transmembrane region" description="Helical" evidence="1">
    <location>
        <begin position="88"/>
        <end position="106"/>
    </location>
</feature>
<dbReference type="eggNOG" id="ENOG50336M6">
    <property type="taxonomic scope" value="Bacteria"/>
</dbReference>
<feature type="transmembrane region" description="Helical" evidence="1">
    <location>
        <begin position="57"/>
        <end position="81"/>
    </location>
</feature>
<evidence type="ECO:0000313" key="2">
    <source>
        <dbReference type="EMBL" id="EGF93153.1"/>
    </source>
</evidence>
<sequence>MTTTHNRTPWHLWLIGGVLLVFNGFGAVDMTFSLSQPQTYNQMSGMTVEQIAWFDGFPAWVTIAWIASVVGGLLGAVTLLVRSSLAGWLLGVSTAATTGYVIYGYALSSGIAAMGAIWFMPAVVAILTGLATIYAFKMNGR</sequence>
<dbReference type="RefSeq" id="WP_006272344.1">
    <property type="nucleotide sequence ID" value="NZ_GL883077.1"/>
</dbReference>
<evidence type="ECO:0000256" key="1">
    <source>
        <dbReference type="SAM" id="Phobius"/>
    </source>
</evidence>
<dbReference type="AlphaFoldDB" id="F4QJH0"/>
<dbReference type="EMBL" id="GL883077">
    <property type="protein sequence ID" value="EGF93153.1"/>
    <property type="molecule type" value="Genomic_DNA"/>
</dbReference>
<accession>F4QJH0</accession>
<keyword evidence="1" id="KW-0472">Membrane</keyword>
<dbReference type="HOGENOM" id="CLU_127076_1_0_5"/>
<organism evidence="2 3">
    <name type="scientific">Asticcacaulis biprosthecium C19</name>
    <dbReference type="NCBI Taxonomy" id="715226"/>
    <lineage>
        <taxon>Bacteria</taxon>
        <taxon>Pseudomonadati</taxon>
        <taxon>Pseudomonadota</taxon>
        <taxon>Alphaproteobacteria</taxon>
        <taxon>Caulobacterales</taxon>
        <taxon>Caulobacteraceae</taxon>
        <taxon>Asticcacaulis</taxon>
    </lineage>
</organism>
<dbReference type="Proteomes" id="UP000006512">
    <property type="component" value="Unassembled WGS sequence"/>
</dbReference>
<evidence type="ECO:0000313" key="3">
    <source>
        <dbReference type="Proteomes" id="UP000006512"/>
    </source>
</evidence>